<dbReference type="EMBL" id="PXYW01000002">
    <property type="protein sequence ID" value="PSR35280.1"/>
    <property type="molecule type" value="Genomic_DNA"/>
</dbReference>
<organism evidence="3 4">
    <name type="scientific">Sulfobacillus benefaciens</name>
    <dbReference type="NCBI Taxonomy" id="453960"/>
    <lineage>
        <taxon>Bacteria</taxon>
        <taxon>Bacillati</taxon>
        <taxon>Bacillota</taxon>
        <taxon>Clostridia</taxon>
        <taxon>Eubacteriales</taxon>
        <taxon>Clostridiales Family XVII. Incertae Sedis</taxon>
        <taxon>Sulfobacillus</taxon>
    </lineage>
</organism>
<proteinExistence type="predicted"/>
<protein>
    <submittedName>
        <fullName evidence="3">S9 family peptidase</fullName>
    </submittedName>
</protein>
<evidence type="ECO:0000313" key="4">
    <source>
        <dbReference type="Proteomes" id="UP000242972"/>
    </source>
</evidence>
<comment type="caution">
    <text evidence="3">The sequence shown here is derived from an EMBL/GenBank/DDBJ whole genome shotgun (WGS) entry which is preliminary data.</text>
</comment>
<gene>
    <name evidence="3" type="ORF">C7B46_01005</name>
</gene>
<dbReference type="AlphaFoldDB" id="A0A2T2XLB4"/>
<sequence length="594" mass="66910">MVIFPPPDIEEFYRYASVIGFSVSEVSDTAAVISNLSGSYEVWELGLESHYPVMISHGGKNFRTVDYDPEARYLVVAADDAGDETTQLYLLPPKGGELVPLIVHPGFRHHVLHLSEDGNRLYYASNHENPQFYNNYIRDLSTGTDTLLLEGSDVPTIIMQVSPQETAWIALKSYANTHMTAWFGNSQGLVSVVPQPQDAHVVSSAVFVSETEVWLATNYQAEHNYLARYRSDQKVLDKVLEIPGEDIVDLQYDRTRKQILCLTDCGVDQRAYRVPTEDPQPEEVTLPVTVVTQQTVTKSGTWYVAGQSETAPTNLFRLLGGEWQALTENRSLGISVADATHAKVIRYPSFDGLEIESLWFSPATRNGYTILWPHGGPQAIERRQFRPLFQYLTQLGYQIFSPNFRGSTGYGQRFAQMVEGDWGGGPRKDILAGLDWLAAKGWMDAEKLFVVGGSYGGYMALLLHGRHPERFRAVVDIFGPSDLRTFAASVPETWKPIMHRFLGDPEKDAQRFIEDSPITYVEHMTRPMLVVQGANDPRVVKAESDQMVAALRDRGRTVEYLVLEDEGHGFTKKDNEIRAYRAITEFLERQRAKD</sequence>
<evidence type="ECO:0000313" key="3">
    <source>
        <dbReference type="EMBL" id="PSR35280.1"/>
    </source>
</evidence>
<dbReference type="PANTHER" id="PTHR42776:SF27">
    <property type="entry name" value="DIPEPTIDYL PEPTIDASE FAMILY MEMBER 6"/>
    <property type="match status" value="1"/>
</dbReference>
<reference evidence="3 4" key="1">
    <citation type="journal article" date="2014" name="BMC Genomics">
        <title>Comparison of environmental and isolate Sulfobacillus genomes reveals diverse carbon, sulfur, nitrogen, and hydrogen metabolisms.</title>
        <authorList>
            <person name="Justice N.B."/>
            <person name="Norman A."/>
            <person name="Brown C.T."/>
            <person name="Singh A."/>
            <person name="Thomas B.C."/>
            <person name="Banfield J.F."/>
        </authorList>
    </citation>
    <scope>NUCLEOTIDE SEQUENCE [LARGE SCALE GENOMIC DNA]</scope>
    <source>
        <strain evidence="3">AMDSBA4</strain>
    </source>
</reference>
<dbReference type="SUPFAM" id="SSF53474">
    <property type="entry name" value="alpha/beta-Hydrolases"/>
    <property type="match status" value="1"/>
</dbReference>
<dbReference type="GO" id="GO:0006508">
    <property type="term" value="P:proteolysis"/>
    <property type="evidence" value="ECO:0007669"/>
    <property type="project" value="InterPro"/>
</dbReference>
<dbReference type="Gene3D" id="2.120.10.30">
    <property type="entry name" value="TolB, C-terminal domain"/>
    <property type="match status" value="1"/>
</dbReference>
<accession>A0A2T2XLB4</accession>
<dbReference type="GO" id="GO:0004252">
    <property type="term" value="F:serine-type endopeptidase activity"/>
    <property type="evidence" value="ECO:0007669"/>
    <property type="project" value="TreeGrafter"/>
</dbReference>
<dbReference type="InterPro" id="IPR011042">
    <property type="entry name" value="6-blade_b-propeller_TolB-like"/>
</dbReference>
<dbReference type="InterPro" id="IPR001375">
    <property type="entry name" value="Peptidase_S9_cat"/>
</dbReference>
<feature type="domain" description="Peptidase S9 prolyl oligopeptidase catalytic" evidence="2">
    <location>
        <begin position="385"/>
        <end position="590"/>
    </location>
</feature>
<evidence type="ECO:0000259" key="2">
    <source>
        <dbReference type="Pfam" id="PF00326"/>
    </source>
</evidence>
<keyword evidence="1" id="KW-0378">Hydrolase</keyword>
<dbReference type="SUPFAM" id="SSF69322">
    <property type="entry name" value="Tricorn protease domain 2"/>
    <property type="match status" value="1"/>
</dbReference>
<dbReference type="Gene3D" id="3.40.50.1820">
    <property type="entry name" value="alpha/beta hydrolase"/>
    <property type="match status" value="1"/>
</dbReference>
<name>A0A2T2XLB4_9FIRM</name>
<dbReference type="InterPro" id="IPR029058">
    <property type="entry name" value="AB_hydrolase_fold"/>
</dbReference>
<dbReference type="Proteomes" id="UP000242972">
    <property type="component" value="Unassembled WGS sequence"/>
</dbReference>
<evidence type="ECO:0000256" key="1">
    <source>
        <dbReference type="ARBA" id="ARBA00022801"/>
    </source>
</evidence>
<dbReference type="Pfam" id="PF00326">
    <property type="entry name" value="Peptidase_S9"/>
    <property type="match status" value="1"/>
</dbReference>
<dbReference type="PANTHER" id="PTHR42776">
    <property type="entry name" value="SERINE PEPTIDASE S9 FAMILY MEMBER"/>
    <property type="match status" value="1"/>
</dbReference>